<dbReference type="Proteomes" id="UP000274082">
    <property type="component" value="Chromosome 34"/>
</dbReference>
<feature type="compositionally biased region" description="Polar residues" evidence="1">
    <location>
        <begin position="47"/>
        <end position="56"/>
    </location>
</feature>
<name>A0A3Q8IUC2_LEIDO</name>
<evidence type="ECO:0000313" key="3">
    <source>
        <dbReference type="Proteomes" id="UP000274082"/>
    </source>
</evidence>
<feature type="compositionally biased region" description="Polar residues" evidence="1">
    <location>
        <begin position="68"/>
        <end position="79"/>
    </location>
</feature>
<gene>
    <name evidence="2" type="ORF">LdCL_340007000</name>
</gene>
<sequence length="623" mass="65515">MSSPFFGELRKTLHNRSYSSCDSLPRHAASPPRHAQYVEADRAAPSLSKSPTFSSAPPSPKCPVPCTHTMSHTNSTVPSSKLPFSNSVTGNGAVLIGTLASFDSEAPRGRPASAVEDGAASGSSSSGLSRAAVLMSGRGDASPPFSPQPSGSVLAVFCPLTSKAWQSGTLRDGIAFDADTTSKVSTISPQTGLQSPFLFSSGWSQQSVSAAAQGTPPSFVGTPGQSLISAGAEGDDAEDMPHSCGAMYSPNHSVSLLPAPKAFVPVCPVQSPEPFATKFTGSPVFEVSLTTPPSIRAPRTGAVRGAGATPTQSSCLPSESLEQYSLLRSPILHSLTPLSISPSAPLSPGFGCIMGTEQTQSRLSRHRLAASAGSEQLPVRTSTEMRSRGSAVASPPSAAVPSVNSNHETLNDRLVSPARRSYRCPLPSSNEASLSSFFAVYDAGLHANLSMAQASEEDAAHRATSATLPRVCSSKDTEAEEGVAAALAPDTTDDPFEAFRDILPAAQWGSSVTEMPPHITTSSAPFETGSAFHSVTAFASEAHEKDNHPSEELNQSNRLSCFFMESHRNTIAHRPSAAQQRNSVNRSVDTQRTASKAMTLQQRQRRFSLQQEDSIEIKRRGYA</sequence>
<evidence type="ECO:0000256" key="1">
    <source>
        <dbReference type="SAM" id="MobiDB-lite"/>
    </source>
</evidence>
<feature type="compositionally biased region" description="Polar residues" evidence="1">
    <location>
        <begin position="577"/>
        <end position="600"/>
    </location>
</feature>
<evidence type="ECO:0000313" key="2">
    <source>
        <dbReference type="EMBL" id="AYU82351.1"/>
    </source>
</evidence>
<dbReference type="VEuPathDB" id="TriTrypDB:LdBPK_340190.1"/>
<accession>A0A3Q8IUC2</accession>
<reference evidence="2 3" key="1">
    <citation type="journal article" date="2018" name="Sci. Rep.">
        <title>A complete Leishmania donovani reference genome identifies novel genetic variations associated with virulence.</title>
        <authorList>
            <person name="Lypaczewski P."/>
            <person name="Hoshizaki J."/>
            <person name="Zhang W.-W."/>
            <person name="McCall L.-I."/>
            <person name="Torcivia-Rodriguez J."/>
            <person name="Simonyan V."/>
            <person name="Kaur A."/>
            <person name="Dewar K."/>
            <person name="Matlashewski G."/>
        </authorList>
    </citation>
    <scope>NUCLEOTIDE SEQUENCE [LARGE SCALE GENOMIC DNA]</scope>
    <source>
        <strain evidence="2 3">LdCL</strain>
    </source>
</reference>
<dbReference type="VEuPathDB" id="TriTrypDB:LDHU3_34.0290"/>
<feature type="region of interest" description="Disordered" evidence="1">
    <location>
        <begin position="18"/>
        <end position="79"/>
    </location>
</feature>
<dbReference type="OrthoDB" id="265920at2759"/>
<feature type="compositionally biased region" description="Low complexity" evidence="1">
    <location>
        <begin position="112"/>
        <end position="126"/>
    </location>
</feature>
<dbReference type="VEuPathDB" id="TriTrypDB:LdCL_340007000"/>
<keyword evidence="3" id="KW-1185">Reference proteome</keyword>
<dbReference type="EMBL" id="CP029533">
    <property type="protein sequence ID" value="AYU82351.1"/>
    <property type="molecule type" value="Genomic_DNA"/>
</dbReference>
<protein>
    <submittedName>
        <fullName evidence="2">Uncharacterized protein</fullName>
    </submittedName>
</protein>
<dbReference type="AlphaFoldDB" id="A0A3Q8IUC2"/>
<feature type="region of interest" description="Disordered" evidence="1">
    <location>
        <begin position="296"/>
        <end position="316"/>
    </location>
</feature>
<proteinExistence type="predicted"/>
<feature type="region of interest" description="Disordered" evidence="1">
    <location>
        <begin position="105"/>
        <end position="126"/>
    </location>
</feature>
<feature type="region of interest" description="Disordered" evidence="1">
    <location>
        <begin position="573"/>
        <end position="623"/>
    </location>
</feature>
<organism evidence="2 3">
    <name type="scientific">Leishmania donovani</name>
    <dbReference type="NCBI Taxonomy" id="5661"/>
    <lineage>
        <taxon>Eukaryota</taxon>
        <taxon>Discoba</taxon>
        <taxon>Euglenozoa</taxon>
        <taxon>Kinetoplastea</taxon>
        <taxon>Metakinetoplastina</taxon>
        <taxon>Trypanosomatida</taxon>
        <taxon>Trypanosomatidae</taxon>
        <taxon>Leishmaniinae</taxon>
        <taxon>Leishmania</taxon>
    </lineage>
</organism>